<comment type="caution">
    <text evidence="1">The sequence shown here is derived from an EMBL/GenBank/DDBJ whole genome shotgun (WGS) entry which is preliminary data.</text>
</comment>
<protein>
    <submittedName>
        <fullName evidence="1">Uncharacterized protein</fullName>
    </submittedName>
</protein>
<dbReference type="EMBL" id="JADWYK010000002">
    <property type="protein sequence ID" value="MBG8552865.1"/>
    <property type="molecule type" value="Genomic_DNA"/>
</dbReference>
<evidence type="ECO:0000313" key="2">
    <source>
        <dbReference type="Proteomes" id="UP000601099"/>
    </source>
</evidence>
<gene>
    <name evidence="1" type="ORF">I5L79_04860</name>
</gene>
<organism evidence="1 2">
    <name type="scientific">Hymenobacter guriensis</name>
    <dbReference type="NCBI Taxonomy" id="2793065"/>
    <lineage>
        <taxon>Bacteria</taxon>
        <taxon>Pseudomonadati</taxon>
        <taxon>Bacteroidota</taxon>
        <taxon>Cytophagia</taxon>
        <taxon>Cytophagales</taxon>
        <taxon>Hymenobacteraceae</taxon>
        <taxon>Hymenobacter</taxon>
    </lineage>
</organism>
<name>A0ABS0KYC0_9BACT</name>
<accession>A0ABS0KYC0</accession>
<dbReference type="Proteomes" id="UP000601099">
    <property type="component" value="Unassembled WGS sequence"/>
</dbReference>
<keyword evidence="2" id="KW-1185">Reference proteome</keyword>
<proteinExistence type="predicted"/>
<sequence length="87" mass="9887">MGFEVDGKGYEIVVAGDFSTRFGIGCELWEIPSRTHIAEIFRDDKRRQISMAVFISSDIPLQVLEALIQAFDERVGREFYTDDVPEG</sequence>
<dbReference type="RefSeq" id="WP_196953902.1">
    <property type="nucleotide sequence ID" value="NZ_JADWYK010000002.1"/>
</dbReference>
<reference evidence="1 2" key="1">
    <citation type="submission" date="2020-11" db="EMBL/GenBank/DDBJ databases">
        <title>Hymenobacter sp.</title>
        <authorList>
            <person name="Kim M.K."/>
        </authorList>
    </citation>
    <scope>NUCLEOTIDE SEQUENCE [LARGE SCALE GENOMIC DNA]</scope>
    <source>
        <strain evidence="1 2">BT594</strain>
    </source>
</reference>
<evidence type="ECO:0000313" key="1">
    <source>
        <dbReference type="EMBL" id="MBG8552865.1"/>
    </source>
</evidence>